<dbReference type="SMART" id="SM00910">
    <property type="entry name" value="HIRAN"/>
    <property type="match status" value="1"/>
</dbReference>
<reference evidence="4 5" key="1">
    <citation type="submission" date="2024-06" db="EMBL/GenBank/DDBJ databases">
        <title>Genomic Encyclopedia of Type Strains, Phase IV (KMG-IV): sequencing the most valuable type-strain genomes for metagenomic binning, comparative biology and taxonomic classification.</title>
        <authorList>
            <person name="Goeker M."/>
        </authorList>
    </citation>
    <scope>NUCLEOTIDE SEQUENCE [LARGE SCALE GENOMIC DNA]</scope>
    <source>
        <strain evidence="4 5">DSM 28303</strain>
    </source>
</reference>
<dbReference type="Gene3D" id="3.30.70.2330">
    <property type="match status" value="1"/>
</dbReference>
<accession>A0ABV2FJM6</accession>
<dbReference type="RefSeq" id="WP_354365899.1">
    <property type="nucleotide sequence ID" value="NZ_JBEPLO010000023.1"/>
</dbReference>
<organism evidence="4 5">
    <name type="scientific">Streptococcus rupicaprae</name>
    <dbReference type="NCBI Taxonomy" id="759619"/>
    <lineage>
        <taxon>Bacteria</taxon>
        <taxon>Bacillati</taxon>
        <taxon>Bacillota</taxon>
        <taxon>Bacilli</taxon>
        <taxon>Lactobacillales</taxon>
        <taxon>Streptococcaceae</taxon>
        <taxon>Streptococcus</taxon>
    </lineage>
</organism>
<keyword evidence="1" id="KW-0479">Metal-binding</keyword>
<gene>
    <name evidence="4" type="ORF">ABID29_001903</name>
</gene>
<proteinExistence type="predicted"/>
<evidence type="ECO:0000256" key="1">
    <source>
        <dbReference type="ARBA" id="ARBA00022723"/>
    </source>
</evidence>
<dbReference type="EMBL" id="JBEPLO010000023">
    <property type="protein sequence ID" value="MET3558775.1"/>
    <property type="molecule type" value="Genomic_DNA"/>
</dbReference>
<protein>
    <recommendedName>
        <fullName evidence="3">HIRAN domain-containing protein</fullName>
    </recommendedName>
</protein>
<keyword evidence="2" id="KW-0378">Hydrolase</keyword>
<evidence type="ECO:0000259" key="3">
    <source>
        <dbReference type="SMART" id="SM00910"/>
    </source>
</evidence>
<dbReference type="Pfam" id="PF08797">
    <property type="entry name" value="HIRAN"/>
    <property type="match status" value="1"/>
</dbReference>
<evidence type="ECO:0000313" key="5">
    <source>
        <dbReference type="Proteomes" id="UP001549122"/>
    </source>
</evidence>
<comment type="caution">
    <text evidence="4">The sequence shown here is derived from an EMBL/GenBank/DDBJ whole genome shotgun (WGS) entry which is preliminary data.</text>
</comment>
<dbReference type="Proteomes" id="UP001549122">
    <property type="component" value="Unassembled WGS sequence"/>
</dbReference>
<evidence type="ECO:0000256" key="2">
    <source>
        <dbReference type="ARBA" id="ARBA00022801"/>
    </source>
</evidence>
<name>A0ABV2FJM6_9STRE</name>
<feature type="domain" description="HIRAN" evidence="3">
    <location>
        <begin position="12"/>
        <end position="112"/>
    </location>
</feature>
<dbReference type="InterPro" id="IPR014905">
    <property type="entry name" value="HIRAN"/>
</dbReference>
<keyword evidence="5" id="KW-1185">Reference proteome</keyword>
<evidence type="ECO:0000313" key="4">
    <source>
        <dbReference type="EMBL" id="MET3558775.1"/>
    </source>
</evidence>
<sequence>MTFTSYEPSRNVEDFHLAAFNYYDGLEVVDQLKPGTYVDLLAEPTNPYDSEAVAIFYQGKKLGYIPKDRNTLISRMLYYGHGDILEARVQMVDLTVHPERQLRVVVKFKDSRS</sequence>